<reference evidence="2" key="2">
    <citation type="submission" date="2023-01" db="EMBL/GenBank/DDBJ databases">
        <title>Draft genome sequence of Maritalea porphyrae strain NBRC 107169.</title>
        <authorList>
            <person name="Sun Q."/>
            <person name="Mori K."/>
        </authorList>
    </citation>
    <scope>NUCLEOTIDE SEQUENCE</scope>
    <source>
        <strain evidence="2">NBRC 107169</strain>
    </source>
</reference>
<protein>
    <recommendedName>
        <fullName evidence="4">LPS export ABC transporter periplasmic protein LptC</fullName>
    </recommendedName>
</protein>
<evidence type="ECO:0000313" key="2">
    <source>
        <dbReference type="EMBL" id="GLQ17200.1"/>
    </source>
</evidence>
<gene>
    <name evidence="2" type="ORF">GCM10007879_14490</name>
</gene>
<reference evidence="2" key="1">
    <citation type="journal article" date="2014" name="Int. J. Syst. Evol. Microbiol.">
        <title>Complete genome of a new Firmicutes species belonging to the dominant human colonic microbiota ('Ruminococcus bicirculans') reveals two chromosomes and a selective capacity to utilize plant glucans.</title>
        <authorList>
            <consortium name="NISC Comparative Sequencing Program"/>
            <person name="Wegmann U."/>
            <person name="Louis P."/>
            <person name="Goesmann A."/>
            <person name="Henrissat B."/>
            <person name="Duncan S.H."/>
            <person name="Flint H.J."/>
        </authorList>
    </citation>
    <scope>NUCLEOTIDE SEQUENCE</scope>
    <source>
        <strain evidence="2">NBRC 107169</strain>
    </source>
</reference>
<evidence type="ECO:0000256" key="1">
    <source>
        <dbReference type="SAM" id="Phobius"/>
    </source>
</evidence>
<keyword evidence="1" id="KW-1133">Transmembrane helix</keyword>
<dbReference type="RefSeq" id="WP_284363163.1">
    <property type="nucleotide sequence ID" value="NZ_BSNI01000002.1"/>
</dbReference>
<name>A0ABQ5UQZ9_9HYPH</name>
<organism evidence="2 3">
    <name type="scientific">Maritalea porphyrae</name>
    <dbReference type="NCBI Taxonomy" id="880732"/>
    <lineage>
        <taxon>Bacteria</taxon>
        <taxon>Pseudomonadati</taxon>
        <taxon>Pseudomonadota</taxon>
        <taxon>Alphaproteobacteria</taxon>
        <taxon>Hyphomicrobiales</taxon>
        <taxon>Devosiaceae</taxon>
        <taxon>Maritalea</taxon>
    </lineage>
</organism>
<feature type="transmembrane region" description="Helical" evidence="1">
    <location>
        <begin position="32"/>
        <end position="55"/>
    </location>
</feature>
<evidence type="ECO:0000313" key="3">
    <source>
        <dbReference type="Proteomes" id="UP001161405"/>
    </source>
</evidence>
<dbReference type="Proteomes" id="UP001161405">
    <property type="component" value="Unassembled WGS sequence"/>
</dbReference>
<sequence length="216" mass="23665">MAELKSISADRDLDRTFKHIGMRRRVIQLLRFAVPLAGLGLFAYLVLPLIISSLFPAAQFDAIRISSDRLVIDAPRAKGTLSDGGRYRVSAHSAETGLANQDIVDLVDLVGDLFFVDGTTAKAISDDGRYSFIDETLELFSTIYLTSSKGDKGTIGNGVIYLSEQRFTGEDGVKFEFIDGTTLDAATMKYDSARGKWEFTKATLVLAPETVEEAHN</sequence>
<comment type="caution">
    <text evidence="2">The sequence shown here is derived from an EMBL/GenBank/DDBJ whole genome shotgun (WGS) entry which is preliminary data.</text>
</comment>
<evidence type="ECO:0008006" key="4">
    <source>
        <dbReference type="Google" id="ProtNLM"/>
    </source>
</evidence>
<keyword evidence="1" id="KW-0472">Membrane</keyword>
<dbReference type="EMBL" id="BSNI01000002">
    <property type="protein sequence ID" value="GLQ17200.1"/>
    <property type="molecule type" value="Genomic_DNA"/>
</dbReference>
<proteinExistence type="predicted"/>
<keyword evidence="1" id="KW-0812">Transmembrane</keyword>
<accession>A0ABQ5UQZ9</accession>
<keyword evidence="3" id="KW-1185">Reference proteome</keyword>